<proteinExistence type="predicted"/>
<dbReference type="EMBL" id="JBHSFG010000037">
    <property type="protein sequence ID" value="MFC4467343.1"/>
    <property type="molecule type" value="Genomic_DNA"/>
</dbReference>
<dbReference type="Proteomes" id="UP001596012">
    <property type="component" value="Unassembled WGS sequence"/>
</dbReference>
<evidence type="ECO:0000313" key="2">
    <source>
        <dbReference type="EMBL" id="MFC4467343.1"/>
    </source>
</evidence>
<evidence type="ECO:0000313" key="3">
    <source>
        <dbReference type="Proteomes" id="UP001596012"/>
    </source>
</evidence>
<evidence type="ECO:0000256" key="1">
    <source>
        <dbReference type="SAM" id="MobiDB-lite"/>
    </source>
</evidence>
<reference evidence="3" key="1">
    <citation type="journal article" date="2019" name="Int. J. Syst. Evol. Microbiol.">
        <title>The Global Catalogue of Microorganisms (GCM) 10K type strain sequencing project: providing services to taxonomists for standard genome sequencing and annotation.</title>
        <authorList>
            <consortium name="The Broad Institute Genomics Platform"/>
            <consortium name="The Broad Institute Genome Sequencing Center for Infectious Disease"/>
            <person name="Wu L."/>
            <person name="Ma J."/>
        </authorList>
    </citation>
    <scope>NUCLEOTIDE SEQUENCE [LARGE SCALE GENOMIC DNA]</scope>
    <source>
        <strain evidence="3">DT43</strain>
    </source>
</reference>
<feature type="region of interest" description="Disordered" evidence="1">
    <location>
        <begin position="73"/>
        <end position="94"/>
    </location>
</feature>
<organism evidence="2 3">
    <name type="scientific">Streptomyces xiangluensis</name>
    <dbReference type="NCBI Taxonomy" id="2665720"/>
    <lineage>
        <taxon>Bacteria</taxon>
        <taxon>Bacillati</taxon>
        <taxon>Actinomycetota</taxon>
        <taxon>Actinomycetes</taxon>
        <taxon>Kitasatosporales</taxon>
        <taxon>Streptomycetaceae</taxon>
        <taxon>Streptomyces</taxon>
    </lineage>
</organism>
<gene>
    <name evidence="2" type="ORF">ACFPH6_22910</name>
</gene>
<comment type="caution">
    <text evidence="2">The sequence shown here is derived from an EMBL/GenBank/DDBJ whole genome shotgun (WGS) entry which is preliminary data.</text>
</comment>
<keyword evidence="3" id="KW-1185">Reference proteome</keyword>
<dbReference type="RefSeq" id="WP_386344595.1">
    <property type="nucleotide sequence ID" value="NZ_JBHSFG010000037.1"/>
</dbReference>
<accession>A0ABV8YTY9</accession>
<sequence length="121" mass="12836">MYRFVAASLPPHTVNISAELPAASVEPYVQPVCTALRAPSLGPVSRGLLVRSASVERVDAEVADTARERAVVVSHDHADVSHSGPGVRDLGDGPVADPGAYVLEHVLRRSRTWPGRPVRGV</sequence>
<name>A0ABV8YTY9_9ACTN</name>
<protein>
    <submittedName>
        <fullName evidence="2">Uncharacterized protein</fullName>
    </submittedName>
</protein>